<dbReference type="NCBIfam" id="TIGR01039">
    <property type="entry name" value="atpD"/>
    <property type="match status" value="1"/>
</dbReference>
<dbReference type="Pfam" id="PF00401">
    <property type="entry name" value="ATP-synt_DE"/>
    <property type="match status" value="1"/>
</dbReference>
<keyword evidence="14" id="KW-0472">Membrane</keyword>
<dbReference type="AlphaFoldDB" id="G7KTU9"/>
<protein>
    <recommendedName>
        <fullName evidence="21">ATP synthase subunit beta, plastid</fullName>
        <ecNumber evidence="6">7.1.2.2</ecNumber>
    </recommendedName>
    <alternativeName>
        <fullName evidence="19">ATP synthase F1 sector subunit beta</fullName>
    </alternativeName>
    <alternativeName>
        <fullName evidence="18">F-ATPase subunit beta</fullName>
    </alternativeName>
</protein>
<name>G7KTU9_MEDTR</name>
<evidence type="ECO:0000256" key="4">
    <source>
        <dbReference type="ARBA" id="ARBA00005712"/>
    </source>
</evidence>
<dbReference type="InterPro" id="IPR001469">
    <property type="entry name" value="ATP_synth_F1_dsu/esu"/>
</dbReference>
<dbReference type="InterPro" id="IPR050053">
    <property type="entry name" value="ATPase_alpha/beta_chains"/>
</dbReference>
<evidence type="ECO:0000256" key="8">
    <source>
        <dbReference type="ARBA" id="ARBA00022640"/>
    </source>
</evidence>
<evidence type="ECO:0000256" key="12">
    <source>
        <dbReference type="ARBA" id="ARBA00022967"/>
    </source>
</evidence>
<dbReference type="EMBL" id="CM001223">
    <property type="protein sequence ID" value="AES77913.2"/>
    <property type="molecule type" value="Genomic_DNA"/>
</dbReference>
<keyword evidence="15" id="KW-0139">CF(1)</keyword>
<evidence type="ECO:0000256" key="11">
    <source>
        <dbReference type="ARBA" id="ARBA00022840"/>
    </source>
</evidence>
<accession>G7KTU9</accession>
<evidence type="ECO:0000256" key="15">
    <source>
        <dbReference type="ARBA" id="ARBA00023196"/>
    </source>
</evidence>
<dbReference type="PANTHER" id="PTHR15184:SF71">
    <property type="entry name" value="ATP SYNTHASE SUBUNIT BETA, MITOCHONDRIAL"/>
    <property type="match status" value="1"/>
</dbReference>
<dbReference type="GO" id="GO:0005524">
    <property type="term" value="F:ATP binding"/>
    <property type="evidence" value="ECO:0007669"/>
    <property type="project" value="UniProtKB-KW"/>
</dbReference>
<evidence type="ECO:0000259" key="22">
    <source>
        <dbReference type="SMART" id="SM00382"/>
    </source>
</evidence>
<dbReference type="SUPFAM" id="SSF51344">
    <property type="entry name" value="Epsilon subunit of F1F0-ATP synthase N-terminal domain"/>
    <property type="match status" value="1"/>
</dbReference>
<dbReference type="HAMAP" id="MF_01347">
    <property type="entry name" value="ATP_synth_beta_bact"/>
    <property type="match status" value="1"/>
</dbReference>
<dbReference type="PaxDb" id="3880-AES77913"/>
<dbReference type="STRING" id="3880.G7KTU9"/>
<dbReference type="Gene3D" id="1.10.1140.10">
    <property type="entry name" value="Bovine Mitochondrial F1-atpase, Atp Synthase Beta Chain, Chain D, domain 3"/>
    <property type="match status" value="1"/>
</dbReference>
<sequence>MRLTPTTSDTEVSGLEKKNIGRITQIIGSVLDVVFPPGKMPNIYNALIVQGRDTVGQEINVTCEVQQLLGNNRVRAVAMSATDGLKRGMVVINTGAPLSVPVGGATLGRIFNVLGEPIDNLGPVDTGTTSPIHRSAPAFIQLDTKLSIFETGIKVVDLLAPYRRGGKIGLFGGAGVGKTVLIMELINNIAKAHGGVSVFGGVGERTREGNDLYMEMKESGVINEKNIAESKVALVYGQMNEPPGARMRVGLTALTMAEYFRDVNEQDVLLFIDNIFRFVQAGSEVSALLGRMPSAVGYQPTLGTEMGTLQERITSTKEGSITSIQAVYVPADDLTDPAPATTFAHLDATTVLSRGLASKGIYPAVDPLDSTSTMLQPRIVGEEHYETAQRVKQTLQRYKELQDIIAILGLDELSEEDRLTVARARKIERFLSQPFFVAEVFTGSPGKYVGLAETIRGFKLILSGELDSLPEQAFYLVGNIDEATAKAANFGQIGVLKNHAPIATALDIGILKIRLNNNNQQWVTMALMGGFARIGNNEITILVNDAEKSIDIDPQEAQQTLKIAEANLNKAEGKRQKIEANLALRRARTRVEAINRIS</sequence>
<evidence type="ECO:0000256" key="1">
    <source>
        <dbReference type="ARBA" id="ARBA00003086"/>
    </source>
</evidence>
<dbReference type="GO" id="GO:0009536">
    <property type="term" value="C:plastid"/>
    <property type="evidence" value="ECO:0007669"/>
    <property type="project" value="UniProtKB-SubCell"/>
</dbReference>
<dbReference type="NCBIfam" id="TIGR01216">
    <property type="entry name" value="ATP_synt_epsi"/>
    <property type="match status" value="1"/>
</dbReference>
<dbReference type="FunFam" id="2.40.10.170:FF:000002">
    <property type="entry name" value="ATP synthase subunit beta, chloroplastic"/>
    <property type="match status" value="1"/>
</dbReference>
<reference evidence="23 25" key="1">
    <citation type="journal article" date="2011" name="Nature">
        <title>The Medicago genome provides insight into the evolution of rhizobial symbioses.</title>
        <authorList>
            <person name="Young N.D."/>
            <person name="Debelle F."/>
            <person name="Oldroyd G.E."/>
            <person name="Geurts R."/>
            <person name="Cannon S.B."/>
            <person name="Udvardi M.K."/>
            <person name="Benedito V.A."/>
            <person name="Mayer K.F."/>
            <person name="Gouzy J."/>
            <person name="Schoof H."/>
            <person name="Van de Peer Y."/>
            <person name="Proost S."/>
            <person name="Cook D.R."/>
            <person name="Meyers B.C."/>
            <person name="Spannagl M."/>
            <person name="Cheung F."/>
            <person name="De Mita S."/>
            <person name="Krishnakumar V."/>
            <person name="Gundlach H."/>
            <person name="Zhou S."/>
            <person name="Mudge J."/>
            <person name="Bharti A.K."/>
            <person name="Murray J.D."/>
            <person name="Naoumkina M.A."/>
            <person name="Rosen B."/>
            <person name="Silverstein K.A."/>
            <person name="Tang H."/>
            <person name="Rombauts S."/>
            <person name="Zhao P.X."/>
            <person name="Zhou P."/>
            <person name="Barbe V."/>
            <person name="Bardou P."/>
            <person name="Bechner M."/>
            <person name="Bellec A."/>
            <person name="Berger A."/>
            <person name="Berges H."/>
            <person name="Bidwell S."/>
            <person name="Bisseling T."/>
            <person name="Choisne N."/>
            <person name="Couloux A."/>
            <person name="Denny R."/>
            <person name="Deshpande S."/>
            <person name="Dai X."/>
            <person name="Doyle J.J."/>
            <person name="Dudez A.M."/>
            <person name="Farmer A.D."/>
            <person name="Fouteau S."/>
            <person name="Franken C."/>
            <person name="Gibelin C."/>
            <person name="Gish J."/>
            <person name="Goldstein S."/>
            <person name="Gonzalez A.J."/>
            <person name="Green P.J."/>
            <person name="Hallab A."/>
            <person name="Hartog M."/>
            <person name="Hua A."/>
            <person name="Humphray S.J."/>
            <person name="Jeong D.H."/>
            <person name="Jing Y."/>
            <person name="Jocker A."/>
            <person name="Kenton S.M."/>
            <person name="Kim D.J."/>
            <person name="Klee K."/>
            <person name="Lai H."/>
            <person name="Lang C."/>
            <person name="Lin S."/>
            <person name="Macmil S.L."/>
            <person name="Magdelenat G."/>
            <person name="Matthews L."/>
            <person name="McCorrison J."/>
            <person name="Monaghan E.L."/>
            <person name="Mun J.H."/>
            <person name="Najar F.Z."/>
            <person name="Nicholson C."/>
            <person name="Noirot C."/>
            <person name="O'Bleness M."/>
            <person name="Paule C.R."/>
            <person name="Poulain J."/>
            <person name="Prion F."/>
            <person name="Qin B."/>
            <person name="Qu C."/>
            <person name="Retzel E.F."/>
            <person name="Riddle C."/>
            <person name="Sallet E."/>
            <person name="Samain S."/>
            <person name="Samson N."/>
            <person name="Sanders I."/>
            <person name="Saurat O."/>
            <person name="Scarpelli C."/>
            <person name="Schiex T."/>
            <person name="Segurens B."/>
            <person name="Severin A.J."/>
            <person name="Sherrier D.J."/>
            <person name="Shi R."/>
            <person name="Sims S."/>
            <person name="Singer S.R."/>
            <person name="Sinharoy S."/>
            <person name="Sterck L."/>
            <person name="Viollet A."/>
            <person name="Wang B.B."/>
            <person name="Wang K."/>
            <person name="Wang M."/>
            <person name="Wang X."/>
            <person name="Warfsmann J."/>
            <person name="Weissenbach J."/>
            <person name="White D.D."/>
            <person name="White J.D."/>
            <person name="Wiley G.B."/>
            <person name="Wincker P."/>
            <person name="Xing Y."/>
            <person name="Yang L."/>
            <person name="Yao Z."/>
            <person name="Ying F."/>
            <person name="Zhai J."/>
            <person name="Zhou L."/>
            <person name="Zuber A."/>
            <person name="Denarie J."/>
            <person name="Dixon R.A."/>
            <person name="May G.D."/>
            <person name="Schwartz D.C."/>
            <person name="Rogers J."/>
            <person name="Quetier F."/>
            <person name="Town C.D."/>
            <person name="Roe B.A."/>
        </authorList>
    </citation>
    <scope>NUCLEOTIDE SEQUENCE [LARGE SCALE GENOMIC DNA]</scope>
    <source>
        <strain evidence="23">A17</strain>
        <strain evidence="24 25">cv. Jemalong A17</strain>
    </source>
</reference>
<dbReference type="Pfam" id="PF00006">
    <property type="entry name" value="ATP-synt_ab"/>
    <property type="match status" value="1"/>
</dbReference>
<evidence type="ECO:0000256" key="14">
    <source>
        <dbReference type="ARBA" id="ARBA00023136"/>
    </source>
</evidence>
<evidence type="ECO:0000256" key="18">
    <source>
        <dbReference type="ARBA" id="ARBA00042624"/>
    </source>
</evidence>
<dbReference type="InterPro" id="IPR036771">
    <property type="entry name" value="ATPsynth_dsu/esu_N"/>
</dbReference>
<comment type="catalytic activity">
    <reaction evidence="20">
        <text>ATP + H2O + 4 H(+)(in) = ADP + phosphate + 5 H(+)(out)</text>
        <dbReference type="Rhea" id="RHEA:57720"/>
        <dbReference type="ChEBI" id="CHEBI:15377"/>
        <dbReference type="ChEBI" id="CHEBI:15378"/>
        <dbReference type="ChEBI" id="CHEBI:30616"/>
        <dbReference type="ChEBI" id="CHEBI:43474"/>
        <dbReference type="ChEBI" id="CHEBI:456216"/>
        <dbReference type="EC" id="7.1.2.2"/>
    </reaction>
</comment>
<dbReference type="Pfam" id="PF02874">
    <property type="entry name" value="ATP-synt_ab_N"/>
    <property type="match status" value="1"/>
</dbReference>
<dbReference type="InterPro" id="IPR036121">
    <property type="entry name" value="ATPase_F1/V1/A1_a/bsu_N_sf"/>
</dbReference>
<evidence type="ECO:0000256" key="2">
    <source>
        <dbReference type="ARBA" id="ARBA00004170"/>
    </source>
</evidence>
<feature type="domain" description="AAA+ ATPase" evidence="22">
    <location>
        <begin position="164"/>
        <end position="356"/>
    </location>
</feature>
<dbReference type="InterPro" id="IPR004100">
    <property type="entry name" value="ATPase_F1/V1/A1_a/bsu_N"/>
</dbReference>
<comment type="function">
    <text evidence="1">Mitochondrial membrane ATP synthase (F(1)F(0) ATP synthase or Complex V) produces ATP from ADP in the presence of a proton gradient across the membrane which is generated by electron transport complexes of the respiratory chain. F-type ATPases consist of two structural domains, F(1) - containing the extramembraneous catalytic core, and F(0) - containing the membrane proton channel, linked together by a central stalk and a peripheral stalk. During catalysis, ATP synthesis in the catalytic domain of F(1) is coupled via a rotary mechanism of the central stalk subunits to proton translocation. Subunits alpha and beta form the catalytic core in F(1). Rotation of the central stalk against the surrounding alpha(3)beta(3) subunits leads to hydrolysis of ATP in three separate catalytic sites on the beta subunits.</text>
</comment>
<keyword evidence="11" id="KW-0067">ATP-binding</keyword>
<dbReference type="SUPFAM" id="SSF52540">
    <property type="entry name" value="P-loop containing nucleoside triphosphate hydrolases"/>
    <property type="match status" value="1"/>
</dbReference>
<dbReference type="Pfam" id="PF02823">
    <property type="entry name" value="ATP-synt_DE_N"/>
    <property type="match status" value="1"/>
</dbReference>
<dbReference type="SUPFAM" id="SSF50615">
    <property type="entry name" value="N-terminal domain of alpha and beta subunits of F1 ATP synthase"/>
    <property type="match status" value="1"/>
</dbReference>
<comment type="similarity">
    <text evidence="4">Belongs to the ATPase epsilon chain family.</text>
</comment>
<organism evidence="23 25">
    <name type="scientific">Medicago truncatula</name>
    <name type="common">Barrel medic</name>
    <name type="synonym">Medicago tribuloides</name>
    <dbReference type="NCBI Taxonomy" id="3880"/>
    <lineage>
        <taxon>Eukaryota</taxon>
        <taxon>Viridiplantae</taxon>
        <taxon>Streptophyta</taxon>
        <taxon>Embryophyta</taxon>
        <taxon>Tracheophyta</taxon>
        <taxon>Spermatophyta</taxon>
        <taxon>Magnoliopsida</taxon>
        <taxon>eudicotyledons</taxon>
        <taxon>Gunneridae</taxon>
        <taxon>Pentapetalae</taxon>
        <taxon>rosids</taxon>
        <taxon>fabids</taxon>
        <taxon>Fabales</taxon>
        <taxon>Fabaceae</taxon>
        <taxon>Papilionoideae</taxon>
        <taxon>50 kb inversion clade</taxon>
        <taxon>NPAAA clade</taxon>
        <taxon>Hologalegina</taxon>
        <taxon>IRL clade</taxon>
        <taxon>Trifolieae</taxon>
        <taxon>Medicago</taxon>
    </lineage>
</organism>
<dbReference type="eggNOG" id="KOG1758">
    <property type="taxonomic scope" value="Eukaryota"/>
</dbReference>
<evidence type="ECO:0000256" key="13">
    <source>
        <dbReference type="ARBA" id="ARBA00023065"/>
    </source>
</evidence>
<keyword evidence="13" id="KW-0406">Ion transport</keyword>
<keyword evidence="16" id="KW-0066">ATP synthesis</keyword>
<dbReference type="CDD" id="cd18115">
    <property type="entry name" value="ATP-synt_F1_beta_N"/>
    <property type="match status" value="1"/>
</dbReference>
<dbReference type="InterPro" id="IPR000194">
    <property type="entry name" value="ATPase_F1/V1/A1_a/bsu_nucl-bd"/>
</dbReference>
<comment type="function">
    <text evidence="17">Produces ATP from ADP in the presence of a proton gradient across the membrane. The catalytic sites are hosted primarily by the beta subunits.</text>
</comment>
<dbReference type="InterPro" id="IPR020546">
    <property type="entry name" value="ATP_synth_F1_dsu/esu_N"/>
</dbReference>
<dbReference type="CDD" id="cd12152">
    <property type="entry name" value="F1-ATPase_delta"/>
    <property type="match status" value="1"/>
</dbReference>
<keyword evidence="25" id="KW-1185">Reference proteome</keyword>
<evidence type="ECO:0000256" key="7">
    <source>
        <dbReference type="ARBA" id="ARBA00022448"/>
    </source>
</evidence>
<dbReference type="EnsemblPlants" id="AES77913">
    <property type="protein sequence ID" value="AES77913"/>
    <property type="gene ID" value="MTR_7g021780"/>
</dbReference>
<evidence type="ECO:0000256" key="3">
    <source>
        <dbReference type="ARBA" id="ARBA00004474"/>
    </source>
</evidence>
<dbReference type="Proteomes" id="UP000002051">
    <property type="component" value="Unassembled WGS sequence"/>
</dbReference>
<dbReference type="Gene3D" id="3.40.50.300">
    <property type="entry name" value="P-loop containing nucleotide triphosphate hydrolases"/>
    <property type="match status" value="1"/>
</dbReference>
<dbReference type="PANTHER" id="PTHR15184">
    <property type="entry name" value="ATP SYNTHASE"/>
    <property type="match status" value="1"/>
</dbReference>
<gene>
    <name evidence="23" type="ordered locus">MTR_7g021780</name>
</gene>
<evidence type="ECO:0000256" key="10">
    <source>
        <dbReference type="ARBA" id="ARBA00022781"/>
    </source>
</evidence>
<dbReference type="InterPro" id="IPR020547">
    <property type="entry name" value="ATP_synth_F1_esu_C"/>
</dbReference>
<dbReference type="InterPro" id="IPR027417">
    <property type="entry name" value="P-loop_NTPase"/>
</dbReference>
<dbReference type="InterPro" id="IPR005722">
    <property type="entry name" value="ATP_synth_F1_bsu"/>
</dbReference>
<proteinExistence type="inferred from homology"/>
<reference evidence="24" key="3">
    <citation type="submission" date="2015-04" db="UniProtKB">
        <authorList>
            <consortium name="EnsemblPlants"/>
        </authorList>
    </citation>
    <scope>IDENTIFICATION</scope>
    <source>
        <strain evidence="24">cv. Jemalong A17</strain>
    </source>
</reference>
<comment type="subcellular location">
    <subcellularLocation>
        <location evidence="2">Membrane</location>
        <topology evidence="2">Peripheral membrane protein</topology>
    </subcellularLocation>
    <subcellularLocation>
        <location evidence="3">Plastid</location>
    </subcellularLocation>
</comment>
<evidence type="ECO:0000256" key="17">
    <source>
        <dbReference type="ARBA" id="ARBA00037290"/>
    </source>
</evidence>
<dbReference type="SUPFAM" id="SSF47917">
    <property type="entry name" value="C-terminal domain of alpha and beta subunits of F1 ATP synthase"/>
    <property type="match status" value="1"/>
</dbReference>
<dbReference type="HOGENOM" id="CLU_022398_0_3_1"/>
<evidence type="ECO:0000256" key="5">
    <source>
        <dbReference type="ARBA" id="ARBA00008936"/>
    </source>
</evidence>
<reference evidence="23 25" key="2">
    <citation type="journal article" date="2014" name="BMC Genomics">
        <title>An improved genome release (version Mt4.0) for the model legume Medicago truncatula.</title>
        <authorList>
            <person name="Tang H."/>
            <person name="Krishnakumar V."/>
            <person name="Bidwell S."/>
            <person name="Rosen B."/>
            <person name="Chan A."/>
            <person name="Zhou S."/>
            <person name="Gentzbittel L."/>
            <person name="Childs K.L."/>
            <person name="Yandell M."/>
            <person name="Gundlach H."/>
            <person name="Mayer K.F."/>
            <person name="Schwartz D.C."/>
            <person name="Town C.D."/>
        </authorList>
    </citation>
    <scope>GENOME REANNOTATION</scope>
    <source>
        <strain evidence="24 25">cv. Jemalong A17</strain>
    </source>
</reference>
<keyword evidence="8" id="KW-0934">Plastid</keyword>
<evidence type="ECO:0000256" key="20">
    <source>
        <dbReference type="ARBA" id="ARBA00048383"/>
    </source>
</evidence>
<keyword evidence="9" id="KW-0547">Nucleotide-binding</keyword>
<dbReference type="Pfam" id="PF22919">
    <property type="entry name" value="ATP-synt_VA_C"/>
    <property type="match status" value="1"/>
</dbReference>
<dbReference type="InterPro" id="IPR020003">
    <property type="entry name" value="ATPase_a/bsu_AS"/>
</dbReference>
<dbReference type="FunFam" id="1.10.1140.10:FF:000001">
    <property type="entry name" value="ATP synthase subunit beta"/>
    <property type="match status" value="1"/>
</dbReference>
<dbReference type="InterPro" id="IPR003593">
    <property type="entry name" value="AAA+_ATPase"/>
</dbReference>
<dbReference type="GO" id="GO:0046933">
    <property type="term" value="F:proton-transporting ATP synthase activity, rotational mechanism"/>
    <property type="evidence" value="ECO:0007669"/>
    <property type="project" value="InterPro"/>
</dbReference>
<dbReference type="Gene3D" id="2.40.10.170">
    <property type="match status" value="1"/>
</dbReference>
<dbReference type="GO" id="GO:0005739">
    <property type="term" value="C:mitochondrion"/>
    <property type="evidence" value="ECO:0007669"/>
    <property type="project" value="GOC"/>
</dbReference>
<dbReference type="eggNOG" id="KOG1350">
    <property type="taxonomic scope" value="Eukaryota"/>
</dbReference>
<accession>A0A0C3W2R4</accession>
<dbReference type="CDD" id="cd18110">
    <property type="entry name" value="ATP-synt_F1_beta_C"/>
    <property type="match status" value="1"/>
</dbReference>
<dbReference type="CDD" id="cd01133">
    <property type="entry name" value="F1-ATPase_beta_CD"/>
    <property type="match status" value="1"/>
</dbReference>
<comment type="similarity">
    <text evidence="5">Belongs to the ATPase alpha/beta chains family.</text>
</comment>
<dbReference type="FunFam" id="3.40.50.12240:FF:000006">
    <property type="entry name" value="ATP synthase subunit beta"/>
    <property type="match status" value="1"/>
</dbReference>
<keyword evidence="12" id="KW-1278">Translocase</keyword>
<dbReference type="GO" id="GO:0042776">
    <property type="term" value="P:proton motive force-driven mitochondrial ATP synthesis"/>
    <property type="evidence" value="ECO:0000318"/>
    <property type="project" value="GO_Central"/>
</dbReference>
<dbReference type="PROSITE" id="PS00152">
    <property type="entry name" value="ATPASE_ALPHA_BETA"/>
    <property type="match status" value="1"/>
</dbReference>
<evidence type="ECO:0000256" key="21">
    <source>
        <dbReference type="ARBA" id="ARBA00072050"/>
    </source>
</evidence>
<keyword evidence="10" id="KW-0375">Hydrogen ion transport</keyword>
<dbReference type="FunFam" id="3.40.50.300:FF:000004">
    <property type="entry name" value="ATP synthase subunit beta"/>
    <property type="match status" value="1"/>
</dbReference>
<evidence type="ECO:0000256" key="9">
    <source>
        <dbReference type="ARBA" id="ARBA00022741"/>
    </source>
</evidence>
<dbReference type="HAMAP" id="MF_00530">
    <property type="entry name" value="ATP_synth_epsil_bac"/>
    <property type="match status" value="1"/>
</dbReference>
<evidence type="ECO:0000313" key="24">
    <source>
        <dbReference type="EnsemblPlants" id="AES77913"/>
    </source>
</evidence>
<dbReference type="Gene3D" id="6.10.140.480">
    <property type="match status" value="1"/>
</dbReference>
<evidence type="ECO:0000256" key="16">
    <source>
        <dbReference type="ARBA" id="ARBA00023310"/>
    </source>
</evidence>
<dbReference type="GO" id="GO:0045259">
    <property type="term" value="C:proton-transporting ATP synthase complex"/>
    <property type="evidence" value="ECO:0000318"/>
    <property type="project" value="GO_Central"/>
</dbReference>
<dbReference type="SMART" id="SM00382">
    <property type="entry name" value="AAA"/>
    <property type="match status" value="1"/>
</dbReference>
<evidence type="ECO:0000313" key="23">
    <source>
        <dbReference type="EMBL" id="AES77913.2"/>
    </source>
</evidence>
<keyword evidence="7" id="KW-0813">Transport</keyword>
<dbReference type="EC" id="7.1.2.2" evidence="6"/>
<evidence type="ECO:0000313" key="25">
    <source>
        <dbReference type="Proteomes" id="UP000002051"/>
    </source>
</evidence>
<dbReference type="InterPro" id="IPR055190">
    <property type="entry name" value="ATP-synt_VA_C"/>
</dbReference>
<evidence type="ECO:0000256" key="6">
    <source>
        <dbReference type="ARBA" id="ARBA00012473"/>
    </source>
</evidence>
<dbReference type="InterPro" id="IPR024034">
    <property type="entry name" value="ATPase_F1/V1_b/a_C"/>
</dbReference>
<evidence type="ECO:0000256" key="19">
    <source>
        <dbReference type="ARBA" id="ARBA00042742"/>
    </source>
</evidence>